<evidence type="ECO:0000313" key="3">
    <source>
        <dbReference type="Proteomes" id="UP001165121"/>
    </source>
</evidence>
<gene>
    <name evidence="2" type="ORF">Pfra01_001847500</name>
</gene>
<organism evidence="2 3">
    <name type="scientific">Phytophthora fragariaefolia</name>
    <dbReference type="NCBI Taxonomy" id="1490495"/>
    <lineage>
        <taxon>Eukaryota</taxon>
        <taxon>Sar</taxon>
        <taxon>Stramenopiles</taxon>
        <taxon>Oomycota</taxon>
        <taxon>Peronosporomycetes</taxon>
        <taxon>Peronosporales</taxon>
        <taxon>Peronosporaceae</taxon>
        <taxon>Phytophthora</taxon>
    </lineage>
</organism>
<name>A0A9W6XXZ6_9STRA</name>
<evidence type="ECO:0000256" key="1">
    <source>
        <dbReference type="SAM" id="MobiDB-lite"/>
    </source>
</evidence>
<proteinExistence type="predicted"/>
<dbReference type="Proteomes" id="UP001165121">
    <property type="component" value="Unassembled WGS sequence"/>
</dbReference>
<feature type="compositionally biased region" description="Basic and acidic residues" evidence="1">
    <location>
        <begin position="35"/>
        <end position="51"/>
    </location>
</feature>
<comment type="caution">
    <text evidence="2">The sequence shown here is derived from an EMBL/GenBank/DDBJ whole genome shotgun (WGS) entry which is preliminary data.</text>
</comment>
<sequence>MEHQCSVIHQLLQDIKRQDERMDNLETELDGVPPQDKRMKRQQESNEVETKLKRKRTSVTYPYSTWIVWCTQELRMWQAKISKQHIPVVKFLVAFM</sequence>
<dbReference type="AlphaFoldDB" id="A0A9W6XXZ6"/>
<reference evidence="2" key="1">
    <citation type="submission" date="2023-04" db="EMBL/GenBank/DDBJ databases">
        <title>Phytophthora fragariaefolia NBRC 109709.</title>
        <authorList>
            <person name="Ichikawa N."/>
            <person name="Sato H."/>
            <person name="Tonouchi N."/>
        </authorList>
    </citation>
    <scope>NUCLEOTIDE SEQUENCE</scope>
    <source>
        <strain evidence="2">NBRC 109709</strain>
    </source>
</reference>
<accession>A0A9W6XXZ6</accession>
<keyword evidence="3" id="KW-1185">Reference proteome</keyword>
<feature type="region of interest" description="Disordered" evidence="1">
    <location>
        <begin position="26"/>
        <end position="51"/>
    </location>
</feature>
<evidence type="ECO:0000313" key="2">
    <source>
        <dbReference type="EMBL" id="GMF48152.1"/>
    </source>
</evidence>
<dbReference type="EMBL" id="BSXT01002282">
    <property type="protein sequence ID" value="GMF48152.1"/>
    <property type="molecule type" value="Genomic_DNA"/>
</dbReference>
<protein>
    <submittedName>
        <fullName evidence="2">Unnamed protein product</fullName>
    </submittedName>
</protein>